<dbReference type="Gene3D" id="1.20.1720.10">
    <property type="entry name" value="Multidrug resistance protein D"/>
    <property type="match status" value="1"/>
</dbReference>
<dbReference type="CDD" id="cd17320">
    <property type="entry name" value="MFS_MdfA_MDR_like"/>
    <property type="match status" value="1"/>
</dbReference>
<feature type="transmembrane region" description="Helical" evidence="8">
    <location>
        <begin position="26"/>
        <end position="45"/>
    </location>
</feature>
<keyword evidence="5 8" id="KW-0812">Transmembrane</keyword>
<dbReference type="EMBL" id="JAUSQM010000001">
    <property type="protein sequence ID" value="MDP9820595.1"/>
    <property type="molecule type" value="Genomic_DNA"/>
</dbReference>
<evidence type="ECO:0000259" key="9">
    <source>
        <dbReference type="PROSITE" id="PS50850"/>
    </source>
</evidence>
<feature type="transmembrane region" description="Helical" evidence="8">
    <location>
        <begin position="234"/>
        <end position="252"/>
    </location>
</feature>
<dbReference type="InterPro" id="IPR036259">
    <property type="entry name" value="MFS_trans_sf"/>
</dbReference>
<sequence>MTATPVTASTAAEGQREAVRREAGKAPLGLVLILGSLSAFAPMATDFYLPGLPAMAADLDTRVSLVQLTLTVFVIGLALGQLVVGPLSDAWGRRRPLLTGLVVYVTGSLVCVAAPTVEVLIAGRVIQALGASAAIVLSRAIVRDLYSGTTMTRFFSTLMLVSGAAPVLAPVLGAQVIAVSHWRVVFGVLVLFGVVLLIAVALRLPESLPPARRQEARLLAHLRRYAHLLRDLRFVAYIAIGGLMFASLFVYISSSPFVLQEAYGFSVREFSLVFAVNGAGIVTAGQLNRVLVGRFASELRLLGLGVVVGVAAVLTVLVAVVQDWTVAVLVAALFPAVAVFGMVVANATSLALAEHAASAGAASSLQGMVQFLTAGVAAAVVGLAGEGSALAMALGMTVCMGLALVVLVVLVALSGGGSSRPRRAPRRAASR</sequence>
<dbReference type="Pfam" id="PF07690">
    <property type="entry name" value="MFS_1"/>
    <property type="match status" value="1"/>
</dbReference>
<dbReference type="PANTHER" id="PTHR23502:SF132">
    <property type="entry name" value="POLYAMINE TRANSPORTER 2-RELATED"/>
    <property type="match status" value="1"/>
</dbReference>
<feature type="transmembrane region" description="Helical" evidence="8">
    <location>
        <begin position="65"/>
        <end position="84"/>
    </location>
</feature>
<feature type="transmembrane region" description="Helical" evidence="8">
    <location>
        <begin position="365"/>
        <end position="384"/>
    </location>
</feature>
<evidence type="ECO:0000256" key="5">
    <source>
        <dbReference type="ARBA" id="ARBA00022692"/>
    </source>
</evidence>
<dbReference type="InterPro" id="IPR011701">
    <property type="entry name" value="MFS"/>
</dbReference>
<proteinExistence type="inferred from homology"/>
<evidence type="ECO:0000256" key="4">
    <source>
        <dbReference type="ARBA" id="ARBA00022475"/>
    </source>
</evidence>
<evidence type="ECO:0000256" key="7">
    <source>
        <dbReference type="ARBA" id="ARBA00023136"/>
    </source>
</evidence>
<dbReference type="InterPro" id="IPR005829">
    <property type="entry name" value="Sugar_transporter_CS"/>
</dbReference>
<dbReference type="RefSeq" id="WP_181642625.1">
    <property type="nucleotide sequence ID" value="NZ_CCXJ01000776.2"/>
</dbReference>
<organism evidence="10 11">
    <name type="scientific">Nocardioides massiliensis</name>
    <dbReference type="NCBI Taxonomy" id="1325935"/>
    <lineage>
        <taxon>Bacteria</taxon>
        <taxon>Bacillati</taxon>
        <taxon>Actinomycetota</taxon>
        <taxon>Actinomycetes</taxon>
        <taxon>Propionibacteriales</taxon>
        <taxon>Nocardioidaceae</taxon>
        <taxon>Nocardioides</taxon>
    </lineage>
</organism>
<evidence type="ECO:0000313" key="11">
    <source>
        <dbReference type="Proteomes" id="UP001240447"/>
    </source>
</evidence>
<dbReference type="NCBIfam" id="TIGR00710">
    <property type="entry name" value="efflux_Bcr_CflA"/>
    <property type="match status" value="1"/>
</dbReference>
<feature type="transmembrane region" description="Helical" evidence="8">
    <location>
        <begin position="154"/>
        <end position="178"/>
    </location>
</feature>
<evidence type="ECO:0000256" key="8">
    <source>
        <dbReference type="SAM" id="Phobius"/>
    </source>
</evidence>
<keyword evidence="4" id="KW-1003">Cell membrane</keyword>
<protein>
    <submittedName>
        <fullName evidence="10">DHA1 family bicyclomycin/chloramphenicol resistance-like MFS transporter</fullName>
    </submittedName>
</protein>
<comment type="subcellular location">
    <subcellularLocation>
        <location evidence="1">Cell membrane</location>
        <topology evidence="1">Multi-pass membrane protein</topology>
    </subcellularLocation>
</comment>
<dbReference type="SUPFAM" id="SSF103473">
    <property type="entry name" value="MFS general substrate transporter"/>
    <property type="match status" value="1"/>
</dbReference>
<keyword evidence="11" id="KW-1185">Reference proteome</keyword>
<evidence type="ECO:0000256" key="3">
    <source>
        <dbReference type="ARBA" id="ARBA00022448"/>
    </source>
</evidence>
<keyword evidence="3" id="KW-0813">Transport</keyword>
<feature type="transmembrane region" description="Helical" evidence="8">
    <location>
        <begin position="96"/>
        <end position="115"/>
    </location>
</feature>
<dbReference type="InterPro" id="IPR004812">
    <property type="entry name" value="Efflux_drug-R_Bcr/CmlA"/>
</dbReference>
<evidence type="ECO:0000313" key="10">
    <source>
        <dbReference type="EMBL" id="MDP9820595.1"/>
    </source>
</evidence>
<dbReference type="PANTHER" id="PTHR23502">
    <property type="entry name" value="MAJOR FACILITATOR SUPERFAMILY"/>
    <property type="match status" value="1"/>
</dbReference>
<dbReference type="Proteomes" id="UP001240447">
    <property type="component" value="Unassembled WGS sequence"/>
</dbReference>
<dbReference type="PROSITE" id="PS50850">
    <property type="entry name" value="MFS"/>
    <property type="match status" value="1"/>
</dbReference>
<evidence type="ECO:0000256" key="2">
    <source>
        <dbReference type="ARBA" id="ARBA00006236"/>
    </source>
</evidence>
<evidence type="ECO:0000256" key="6">
    <source>
        <dbReference type="ARBA" id="ARBA00022989"/>
    </source>
</evidence>
<reference evidence="10 11" key="1">
    <citation type="submission" date="2023-07" db="EMBL/GenBank/DDBJ databases">
        <title>Sequencing the genomes of 1000 actinobacteria strains.</title>
        <authorList>
            <person name="Klenk H.-P."/>
        </authorList>
    </citation>
    <scope>NUCLEOTIDE SEQUENCE [LARGE SCALE GENOMIC DNA]</scope>
    <source>
        <strain evidence="10 11">GD13</strain>
    </source>
</reference>
<feature type="transmembrane region" description="Helical" evidence="8">
    <location>
        <begin position="121"/>
        <end position="142"/>
    </location>
</feature>
<feature type="domain" description="Major facilitator superfamily (MFS) profile" evidence="9">
    <location>
        <begin position="28"/>
        <end position="415"/>
    </location>
</feature>
<keyword evidence="6 8" id="KW-1133">Transmembrane helix</keyword>
<keyword evidence="7 8" id="KW-0472">Membrane</keyword>
<feature type="transmembrane region" description="Helical" evidence="8">
    <location>
        <begin position="390"/>
        <end position="413"/>
    </location>
</feature>
<gene>
    <name evidence="10" type="ORF">J2S59_000404</name>
</gene>
<feature type="transmembrane region" description="Helical" evidence="8">
    <location>
        <begin position="272"/>
        <end position="292"/>
    </location>
</feature>
<name>A0ABT9NL80_9ACTN</name>
<feature type="transmembrane region" description="Helical" evidence="8">
    <location>
        <begin position="299"/>
        <end position="321"/>
    </location>
</feature>
<comment type="similarity">
    <text evidence="2">Belongs to the major facilitator superfamily. Bcr/CmlA family.</text>
</comment>
<dbReference type="PROSITE" id="PS00216">
    <property type="entry name" value="SUGAR_TRANSPORT_1"/>
    <property type="match status" value="1"/>
</dbReference>
<feature type="transmembrane region" description="Helical" evidence="8">
    <location>
        <begin position="184"/>
        <end position="204"/>
    </location>
</feature>
<feature type="transmembrane region" description="Helical" evidence="8">
    <location>
        <begin position="327"/>
        <end position="353"/>
    </location>
</feature>
<comment type="caution">
    <text evidence="10">The sequence shown here is derived from an EMBL/GenBank/DDBJ whole genome shotgun (WGS) entry which is preliminary data.</text>
</comment>
<accession>A0ABT9NL80</accession>
<dbReference type="InterPro" id="IPR020846">
    <property type="entry name" value="MFS_dom"/>
</dbReference>
<evidence type="ECO:0000256" key="1">
    <source>
        <dbReference type="ARBA" id="ARBA00004651"/>
    </source>
</evidence>